<dbReference type="InterPro" id="IPR008674">
    <property type="entry name" value="MC1"/>
</dbReference>
<reference evidence="4 5" key="1">
    <citation type="submission" date="2015-09" db="EMBL/GenBank/DDBJ databases">
        <title>A metagenomics-based metabolic model of nitrate-dependent anaerobic oxidation of methane by Methanoperedens-like archaea.</title>
        <authorList>
            <person name="Arshad A."/>
            <person name="Speth D.R."/>
            <person name="De Graaf R.M."/>
            <person name="Op Den Camp H.J."/>
            <person name="Jetten M.S."/>
            <person name="Welte C.U."/>
        </authorList>
    </citation>
    <scope>NUCLEOTIDE SEQUENCE [LARGE SCALE GENOMIC DNA]</scope>
</reference>
<keyword evidence="2" id="KW-0238">DNA-binding</keyword>
<protein>
    <submittedName>
        <fullName evidence="4">Chromosomal protein</fullName>
    </submittedName>
</protein>
<name>A0A0P8A6Q7_9EURY</name>
<dbReference type="Proteomes" id="UP000050360">
    <property type="component" value="Unassembled WGS sequence"/>
</dbReference>
<dbReference type="GO" id="GO:0042262">
    <property type="term" value="P:DNA protection"/>
    <property type="evidence" value="ECO:0007669"/>
    <property type="project" value="InterPro"/>
</dbReference>
<feature type="region of interest" description="Disordered" evidence="3">
    <location>
        <begin position="35"/>
        <end position="59"/>
    </location>
</feature>
<evidence type="ECO:0000256" key="1">
    <source>
        <dbReference type="ARBA" id="ARBA00002562"/>
    </source>
</evidence>
<dbReference type="SUPFAM" id="SSF102875">
    <property type="entry name" value="Chromosomal protein MC1"/>
    <property type="match status" value="1"/>
</dbReference>
<comment type="caution">
    <text evidence="4">The sequence shown here is derived from an EMBL/GenBank/DDBJ whole genome shotgun (WGS) entry which is preliminary data.</text>
</comment>
<comment type="function">
    <text evidence="1">Protects DNA against thermal denaturation and modulates transcription.</text>
</comment>
<dbReference type="GO" id="GO:0003677">
    <property type="term" value="F:DNA binding"/>
    <property type="evidence" value="ECO:0007669"/>
    <property type="project" value="UniProtKB-KW"/>
</dbReference>
<gene>
    <name evidence="4" type="primary">mc1_1</name>
    <name evidence="4" type="ORF">MPEBLZ_01682</name>
</gene>
<evidence type="ECO:0000256" key="2">
    <source>
        <dbReference type="ARBA" id="ARBA00023125"/>
    </source>
</evidence>
<dbReference type="AlphaFoldDB" id="A0A0P8A6Q7"/>
<evidence type="ECO:0000313" key="4">
    <source>
        <dbReference type="EMBL" id="KPQ43808.1"/>
    </source>
</evidence>
<dbReference type="Gene3D" id="3.10.470.10">
    <property type="entry name" value="Chromosomal protein MC1"/>
    <property type="match status" value="1"/>
</dbReference>
<sequence>MNDSAQGNKSLSGYEIIMAEIRNFVLREKNGKEEGVFTGHQPRQAALKAANRSKGTKSKPVELRLRERGTKKVHIFKGWKEVVAAPKNKPKWMPTKINKPNVKKVSIELLDKV</sequence>
<dbReference type="InterPro" id="IPR036620">
    <property type="entry name" value="MC1_sf"/>
</dbReference>
<evidence type="ECO:0000256" key="3">
    <source>
        <dbReference type="SAM" id="MobiDB-lite"/>
    </source>
</evidence>
<dbReference type="PATRIC" id="fig|1719120.3.peg.1837"/>
<dbReference type="Pfam" id="PF05854">
    <property type="entry name" value="MC1"/>
    <property type="match status" value="1"/>
</dbReference>
<accession>A0A0P8A6Q7</accession>
<evidence type="ECO:0000313" key="5">
    <source>
        <dbReference type="Proteomes" id="UP000050360"/>
    </source>
</evidence>
<dbReference type="EMBL" id="LKCM01000128">
    <property type="protein sequence ID" value="KPQ43808.1"/>
    <property type="molecule type" value="Genomic_DNA"/>
</dbReference>
<proteinExistence type="predicted"/>
<organism evidence="4 5">
    <name type="scientific">Candidatus Methanoperedens nitratireducens</name>
    <dbReference type="NCBI Taxonomy" id="1392998"/>
    <lineage>
        <taxon>Archaea</taxon>
        <taxon>Methanobacteriati</taxon>
        <taxon>Methanobacteriota</taxon>
        <taxon>Stenosarchaea group</taxon>
        <taxon>Methanomicrobia</taxon>
        <taxon>Methanosarcinales</taxon>
        <taxon>ANME-2 cluster</taxon>
        <taxon>Candidatus Methanoperedentaceae</taxon>
        <taxon>Candidatus Methanoperedens</taxon>
    </lineage>
</organism>